<feature type="domain" description="Glycosyl transferase family 28 C-terminal" evidence="6">
    <location>
        <begin position="1"/>
        <end position="145"/>
    </location>
</feature>
<dbReference type="InterPro" id="IPR039042">
    <property type="entry name" value="Alg13-like"/>
</dbReference>
<dbReference type="PANTHER" id="PTHR12867:SF6">
    <property type="entry name" value="N-ACETYLGLUCOSAMINYLDIPHOSPHODOLICHOL N-ACETYLGLUCOSAMINYLTRANSFERASE"/>
    <property type="match status" value="1"/>
</dbReference>
<comment type="similarity">
    <text evidence="2">Belongs to the glycosyltransferase 28 family.</text>
</comment>
<accession>A0ABV0FLB1</accession>
<gene>
    <name evidence="7" type="ORF">ABHN84_00355</name>
</gene>
<keyword evidence="5" id="KW-0256">Endoplasmic reticulum</keyword>
<evidence type="ECO:0000259" key="6">
    <source>
        <dbReference type="Pfam" id="PF04101"/>
    </source>
</evidence>
<evidence type="ECO:0000256" key="2">
    <source>
        <dbReference type="ARBA" id="ARBA00006962"/>
    </source>
</evidence>
<reference evidence="7 8" key="1">
    <citation type="submission" date="2024-05" db="EMBL/GenBank/DDBJ databases">
        <title>Genome sequencing of Marine Estuary Bacteria, Shewanella vesiculosa and S. baltica, and Pseudomonas syringae.</title>
        <authorList>
            <person name="Gurung A."/>
            <person name="Maclea K.S."/>
        </authorList>
    </citation>
    <scope>NUCLEOTIDE SEQUENCE [LARGE SCALE GENOMIC DNA]</scope>
    <source>
        <strain evidence="7 8">1A</strain>
    </source>
</reference>
<dbReference type="RefSeq" id="WP_347689364.1">
    <property type="nucleotide sequence ID" value="NZ_JBDPZN010000001.1"/>
</dbReference>
<dbReference type="PANTHER" id="PTHR12867">
    <property type="entry name" value="GLYCOSYL TRANSFERASE-RELATED"/>
    <property type="match status" value="1"/>
</dbReference>
<evidence type="ECO:0000256" key="5">
    <source>
        <dbReference type="ARBA" id="ARBA00022824"/>
    </source>
</evidence>
<keyword evidence="8" id="KW-1185">Reference proteome</keyword>
<evidence type="ECO:0000256" key="4">
    <source>
        <dbReference type="ARBA" id="ARBA00022679"/>
    </source>
</evidence>
<organism evidence="7 8">
    <name type="scientific">Shewanella vesiculosa</name>
    <dbReference type="NCBI Taxonomy" id="518738"/>
    <lineage>
        <taxon>Bacteria</taxon>
        <taxon>Pseudomonadati</taxon>
        <taxon>Pseudomonadota</taxon>
        <taxon>Gammaproteobacteria</taxon>
        <taxon>Alteromonadales</taxon>
        <taxon>Shewanellaceae</taxon>
        <taxon>Shewanella</taxon>
    </lineage>
</organism>
<protein>
    <submittedName>
        <fullName evidence="7">Glycosyltransferase</fullName>
    </submittedName>
</protein>
<dbReference type="Proteomes" id="UP001477278">
    <property type="component" value="Unassembled WGS sequence"/>
</dbReference>
<proteinExistence type="inferred from homology"/>
<dbReference type="SUPFAM" id="SSF53756">
    <property type="entry name" value="UDP-Glycosyltransferase/glycogen phosphorylase"/>
    <property type="match status" value="1"/>
</dbReference>
<keyword evidence="4" id="KW-0808">Transferase</keyword>
<keyword evidence="3" id="KW-0328">Glycosyltransferase</keyword>
<name>A0ABV0FLB1_9GAMM</name>
<dbReference type="Pfam" id="PF04101">
    <property type="entry name" value="Glyco_tran_28_C"/>
    <property type="match status" value="1"/>
</dbReference>
<sequence>MIFLTVGTQLPFDRLVKSVDNYCDTKELHVIAQIGSAIYRPINLEYKDFYQPDEVDSYFDAASVIISHAGMGTIISCIKKSKPLILFPRLSIKGEHRNDHQMDTIKSFLNFTGIYIAYNEVDLFNFLDRVELLEAPKNNLDTQCKELLSFINSFYF</sequence>
<evidence type="ECO:0000313" key="7">
    <source>
        <dbReference type="EMBL" id="MEO3680739.1"/>
    </source>
</evidence>
<evidence type="ECO:0000313" key="8">
    <source>
        <dbReference type="Proteomes" id="UP001477278"/>
    </source>
</evidence>
<dbReference type="Gene3D" id="3.40.50.2000">
    <property type="entry name" value="Glycogen Phosphorylase B"/>
    <property type="match status" value="1"/>
</dbReference>
<evidence type="ECO:0000256" key="1">
    <source>
        <dbReference type="ARBA" id="ARBA00004240"/>
    </source>
</evidence>
<comment type="caution">
    <text evidence="7">The sequence shown here is derived from an EMBL/GenBank/DDBJ whole genome shotgun (WGS) entry which is preliminary data.</text>
</comment>
<comment type="subcellular location">
    <subcellularLocation>
        <location evidence="1">Endoplasmic reticulum</location>
    </subcellularLocation>
</comment>
<dbReference type="EMBL" id="JBDPZN010000001">
    <property type="protein sequence ID" value="MEO3680739.1"/>
    <property type="molecule type" value="Genomic_DNA"/>
</dbReference>
<evidence type="ECO:0000256" key="3">
    <source>
        <dbReference type="ARBA" id="ARBA00022676"/>
    </source>
</evidence>
<dbReference type="InterPro" id="IPR007235">
    <property type="entry name" value="Glyco_trans_28_C"/>
</dbReference>